<protein>
    <recommendedName>
        <fullName evidence="6">Radical SAM protein</fullName>
    </recommendedName>
</protein>
<dbReference type="Proteomes" id="UP001314681">
    <property type="component" value="Unassembled WGS sequence"/>
</dbReference>
<comment type="caution">
    <text evidence="4">The sequence shown here is derived from an EMBL/GenBank/DDBJ whole genome shotgun (WGS) entry which is preliminary data.</text>
</comment>
<dbReference type="InterPro" id="IPR007197">
    <property type="entry name" value="rSAM"/>
</dbReference>
<evidence type="ECO:0008006" key="6">
    <source>
        <dbReference type="Google" id="ProtNLM"/>
    </source>
</evidence>
<sequence length="255" mass="29369">MRIIETRVNQAIEYTPEQEAYINPYYGCTAGCPFCYWLSFGGWENKIEVRQNIPQVLEETLRNGLKPDRLFIGSYCDPYMEGIEDVYGITRECLEIIRSHDLPLTVVSSIRNRLILRDVPLLKKMRGLRVVAELCRPDQIALLKKGVPSTNIEVANELSAAGIEVWATLAPYLPGITNPDMILRNLDGRIPLYMDPLDIQKGTIQEERMIRFIASDYPELAQCYESCMYDSRPAFEEMMAEYKENNRIKCFPIPQ</sequence>
<gene>
    <name evidence="4" type="ORF">KTH90_13480</name>
</gene>
<dbReference type="SFLD" id="SFLDS00029">
    <property type="entry name" value="Radical_SAM"/>
    <property type="match status" value="1"/>
</dbReference>
<name>A0ABS6K927_9FIRM</name>
<evidence type="ECO:0000256" key="3">
    <source>
        <dbReference type="ARBA" id="ARBA00023014"/>
    </source>
</evidence>
<evidence type="ECO:0000256" key="1">
    <source>
        <dbReference type="ARBA" id="ARBA00022723"/>
    </source>
</evidence>
<evidence type="ECO:0000256" key="2">
    <source>
        <dbReference type="ARBA" id="ARBA00023004"/>
    </source>
</evidence>
<accession>A0ABS6K927</accession>
<keyword evidence="5" id="KW-1185">Reference proteome</keyword>
<dbReference type="PANTHER" id="PTHR43432">
    <property type="entry name" value="SLR0285 PROTEIN"/>
    <property type="match status" value="1"/>
</dbReference>
<proteinExistence type="predicted"/>
<dbReference type="EMBL" id="JAHQCX010000008">
    <property type="protein sequence ID" value="MBU9727029.1"/>
    <property type="molecule type" value="Genomic_DNA"/>
</dbReference>
<keyword evidence="1" id="KW-0479">Metal-binding</keyword>
<keyword evidence="3" id="KW-0411">Iron-sulfur</keyword>
<dbReference type="Gene3D" id="3.80.30.30">
    <property type="match status" value="1"/>
</dbReference>
<dbReference type="InterPro" id="IPR040086">
    <property type="entry name" value="MJ0683-like"/>
</dbReference>
<evidence type="ECO:0000313" key="4">
    <source>
        <dbReference type="EMBL" id="MBU9727029.1"/>
    </source>
</evidence>
<organism evidence="4 5">
    <name type="scientific">Diplocloster modestus</name>
    <dbReference type="NCBI Taxonomy" id="2850322"/>
    <lineage>
        <taxon>Bacteria</taxon>
        <taxon>Bacillati</taxon>
        <taxon>Bacillota</taxon>
        <taxon>Clostridia</taxon>
        <taxon>Lachnospirales</taxon>
        <taxon>Lachnospiraceae</taxon>
        <taxon>Diplocloster</taxon>
    </lineage>
</organism>
<evidence type="ECO:0000313" key="5">
    <source>
        <dbReference type="Proteomes" id="UP001314681"/>
    </source>
</evidence>
<reference evidence="4 5" key="1">
    <citation type="submission" date="2021-06" db="EMBL/GenBank/DDBJ databases">
        <title>Description of novel taxa of the family Lachnospiraceae.</title>
        <authorList>
            <person name="Chaplin A.V."/>
            <person name="Sokolova S.R."/>
            <person name="Pikina A.P."/>
            <person name="Korzhanova M."/>
            <person name="Belova V."/>
            <person name="Korostin D."/>
            <person name="Efimov B.A."/>
        </authorList>
    </citation>
    <scope>NUCLEOTIDE SEQUENCE [LARGE SCALE GENOMIC DNA]</scope>
    <source>
        <strain evidence="4 5">ASD4241</strain>
    </source>
</reference>
<dbReference type="RefSeq" id="WP_158355121.1">
    <property type="nucleotide sequence ID" value="NZ_JAHQCX010000008.1"/>
</dbReference>
<keyword evidence="2" id="KW-0408">Iron</keyword>
<dbReference type="SFLD" id="SFLDG01084">
    <property type="entry name" value="Uncharacterised_Radical_SAM_Su"/>
    <property type="match status" value="1"/>
</dbReference>
<dbReference type="PANTHER" id="PTHR43432:SF3">
    <property type="entry name" value="SLR0285 PROTEIN"/>
    <property type="match status" value="1"/>
</dbReference>